<dbReference type="InterPro" id="IPR032710">
    <property type="entry name" value="NTF2-like_dom_sf"/>
</dbReference>
<sequence>MGRRGRHRGGRPGRPCPQALPSRRHGTGVPPSRRSPQVTTTDLINAYLDIWNERDAAAREALMKSVLTDDSLYSDPDHAGLRGHAELSEAIGRAQANFGDLRFALGDVIGAHHDRALFTWRLGTAATGYDVVEFDGDRIRAVVGFFG</sequence>
<evidence type="ECO:0000313" key="4">
    <source>
        <dbReference type="Proteomes" id="UP000483004"/>
    </source>
</evidence>
<accession>A0A6L3W519</accession>
<organism evidence="3 4">
    <name type="scientific">Actinomadura montaniterrae</name>
    <dbReference type="NCBI Taxonomy" id="1803903"/>
    <lineage>
        <taxon>Bacteria</taxon>
        <taxon>Bacillati</taxon>
        <taxon>Actinomycetota</taxon>
        <taxon>Actinomycetes</taxon>
        <taxon>Streptosporangiales</taxon>
        <taxon>Thermomonosporaceae</taxon>
        <taxon>Actinomadura</taxon>
    </lineage>
</organism>
<evidence type="ECO:0000259" key="2">
    <source>
        <dbReference type="Pfam" id="PF12680"/>
    </source>
</evidence>
<reference evidence="3 4" key="1">
    <citation type="submission" date="2019-09" db="EMBL/GenBank/DDBJ databases">
        <title>Actinomadura physcomitrii sp. nov., a novel actinomycete isolated from moss [Physcomitrium sphaericum (Ludw) Fuernr].</title>
        <authorList>
            <person name="Liu C."/>
            <person name="Zhuang X."/>
        </authorList>
    </citation>
    <scope>NUCLEOTIDE SEQUENCE [LARGE SCALE GENOMIC DNA]</scope>
    <source>
        <strain evidence="3 4">CYP1-1B</strain>
    </source>
</reference>
<dbReference type="InterPro" id="IPR037401">
    <property type="entry name" value="SnoaL-like"/>
</dbReference>
<dbReference type="EMBL" id="WBMR01000024">
    <property type="protein sequence ID" value="KAB2383638.1"/>
    <property type="molecule type" value="Genomic_DNA"/>
</dbReference>
<comment type="caution">
    <text evidence="3">The sequence shown here is derived from an EMBL/GenBank/DDBJ whole genome shotgun (WGS) entry which is preliminary data.</text>
</comment>
<dbReference type="OrthoDB" id="9808719at2"/>
<dbReference type="Pfam" id="PF12680">
    <property type="entry name" value="SnoaL_2"/>
    <property type="match status" value="1"/>
</dbReference>
<evidence type="ECO:0000256" key="1">
    <source>
        <dbReference type="SAM" id="MobiDB-lite"/>
    </source>
</evidence>
<dbReference type="Proteomes" id="UP000483004">
    <property type="component" value="Unassembled WGS sequence"/>
</dbReference>
<name>A0A6L3W519_9ACTN</name>
<proteinExistence type="predicted"/>
<gene>
    <name evidence="3" type="ORF">F9B16_11690</name>
</gene>
<dbReference type="Gene3D" id="3.10.450.50">
    <property type="match status" value="1"/>
</dbReference>
<evidence type="ECO:0000313" key="3">
    <source>
        <dbReference type="EMBL" id="KAB2383638.1"/>
    </source>
</evidence>
<protein>
    <submittedName>
        <fullName evidence="3">Nuclear transport factor 2 family protein</fullName>
    </submittedName>
</protein>
<feature type="compositionally biased region" description="Basic residues" evidence="1">
    <location>
        <begin position="1"/>
        <end position="11"/>
    </location>
</feature>
<dbReference type="SUPFAM" id="SSF54427">
    <property type="entry name" value="NTF2-like"/>
    <property type="match status" value="1"/>
</dbReference>
<dbReference type="AlphaFoldDB" id="A0A6L3W519"/>
<feature type="region of interest" description="Disordered" evidence="1">
    <location>
        <begin position="1"/>
        <end position="37"/>
    </location>
</feature>
<keyword evidence="4" id="KW-1185">Reference proteome</keyword>
<feature type="domain" description="SnoaL-like" evidence="2">
    <location>
        <begin position="45"/>
        <end position="140"/>
    </location>
</feature>